<dbReference type="SUPFAM" id="SSF48557">
    <property type="entry name" value="L-aspartase-like"/>
    <property type="match status" value="1"/>
</dbReference>
<comment type="pathway">
    <text evidence="1">Phenylpropanoid metabolism; trans-cinnamate biosynthesis; trans-cinnamate from L-phenylalanine: step 1/1.</text>
</comment>
<name>C6FCW8_PSEMZ</name>
<protein>
    <submittedName>
        <fullName evidence="5">Phenylalanine ammonia-lyase</fullName>
    </submittedName>
</protein>
<proteinExistence type="inferred from homology"/>
<evidence type="ECO:0000313" key="5">
    <source>
        <dbReference type="EMBL" id="ACH61199.1"/>
    </source>
</evidence>
<dbReference type="InterPro" id="IPR008948">
    <property type="entry name" value="L-Aspartase-like"/>
</dbReference>
<dbReference type="InterPro" id="IPR001106">
    <property type="entry name" value="Aromatic_Lyase"/>
</dbReference>
<keyword evidence="4 5" id="KW-0456">Lyase</keyword>
<evidence type="ECO:0000256" key="3">
    <source>
        <dbReference type="ARBA" id="ARBA00023051"/>
    </source>
</evidence>
<feature type="non-terminal residue" evidence="5">
    <location>
        <position position="1"/>
    </location>
</feature>
<sequence length="143" mass="16109">VVSQVAKKTLSTHNGELLTAGRFCEKDLLQAVENLHVFAYVDDPCNENYPLMQQLRQVLVAHALNETESQSSIFDKIPVFEKELKEQMEAEIGRARNDYYENGIAGSIPNRIQDCRSFPLYDFARSQLGTQLLSGDRTTSPGE</sequence>
<dbReference type="GO" id="GO:0016829">
    <property type="term" value="F:lyase activity"/>
    <property type="evidence" value="ECO:0007669"/>
    <property type="project" value="UniProtKB-KW"/>
</dbReference>
<dbReference type="EMBL" id="EU866951">
    <property type="protein sequence ID" value="ACH61199.1"/>
    <property type="molecule type" value="Genomic_DNA"/>
</dbReference>
<keyword evidence="3" id="KW-0587">Phenylpropanoid metabolism</keyword>
<dbReference type="GO" id="GO:0009800">
    <property type="term" value="P:cinnamic acid biosynthetic process"/>
    <property type="evidence" value="ECO:0007669"/>
    <property type="project" value="UniProtKB-UniPathway"/>
</dbReference>
<dbReference type="PANTHER" id="PTHR10362">
    <property type="entry name" value="HISTIDINE AMMONIA-LYASE"/>
    <property type="match status" value="1"/>
</dbReference>
<evidence type="ECO:0000256" key="4">
    <source>
        <dbReference type="ARBA" id="ARBA00023239"/>
    </source>
</evidence>
<feature type="non-terminal residue" evidence="5">
    <location>
        <position position="143"/>
    </location>
</feature>
<evidence type="ECO:0000256" key="2">
    <source>
        <dbReference type="ARBA" id="ARBA00007238"/>
    </source>
</evidence>
<dbReference type="UniPathway" id="UPA00713">
    <property type="reaction ID" value="UER00725"/>
</dbReference>
<dbReference type="Gene3D" id="1.10.274.20">
    <property type="entry name" value="Phenylalanine ammonia-lyase 1, domain 3"/>
    <property type="match status" value="1"/>
</dbReference>
<reference evidence="5" key="1">
    <citation type="journal article" date="2009" name="Genetics">
        <title>Multilocus patterns of nucleotide diversity and divergence reveal positive selection at candidate genes related to cold hardiness in coastal Douglas Fir (Pseudotsuga menziesii var. menziesii).</title>
        <authorList>
            <person name="Eckert A.J."/>
            <person name="Wegrzyn J.L."/>
            <person name="Pande B."/>
            <person name="Jermstad K.D."/>
            <person name="Lee J.M."/>
            <person name="Liechty J.D."/>
            <person name="Tearse B.R."/>
            <person name="Krutovsky K.V."/>
            <person name="Neale D.B."/>
        </authorList>
    </citation>
    <scope>NUCLEOTIDE SEQUENCE</scope>
    <source>
        <strain evidence="5">32-1</strain>
    </source>
</reference>
<accession>C6FCW8</accession>
<comment type="similarity">
    <text evidence="2">Belongs to the PAL/histidase family.</text>
</comment>
<evidence type="ECO:0000256" key="1">
    <source>
        <dbReference type="ARBA" id="ARBA00005138"/>
    </source>
</evidence>
<dbReference type="AlphaFoldDB" id="C6FCW8"/>
<organism evidence="5">
    <name type="scientific">Pseudotsuga menziesii</name>
    <name type="common">Douglas-fir</name>
    <name type="synonym">Abies menziesii</name>
    <dbReference type="NCBI Taxonomy" id="3357"/>
    <lineage>
        <taxon>Eukaryota</taxon>
        <taxon>Viridiplantae</taxon>
        <taxon>Streptophyta</taxon>
        <taxon>Embryophyta</taxon>
        <taxon>Tracheophyta</taxon>
        <taxon>Spermatophyta</taxon>
        <taxon>Pinopsida</taxon>
        <taxon>Pinidae</taxon>
        <taxon>Conifers I</taxon>
        <taxon>Pinales</taxon>
        <taxon>Pinaceae</taxon>
        <taxon>Pseudotsuga</taxon>
    </lineage>
</organism>
<dbReference type="InterPro" id="IPR023144">
    <property type="entry name" value="Phe_NH3-lyase_shielding_dom_sf"/>
</dbReference>